<sequence>MADDHEHGPDCGHPHDAAGDVDRAFFDMADQFIAVANRLTDEVPSSRISAAMMYATARFNAFLAQTQGVDAGEIDERTVLYFRDQYERMLRENMGQTLVAKKD</sequence>
<dbReference type="InterPro" id="IPR021490">
    <property type="entry name" value="DUF3144"/>
</dbReference>
<organism evidence="1 2">
    <name type="scientific">Thermohalobaculum xanthum</name>
    <dbReference type="NCBI Taxonomy" id="2753746"/>
    <lineage>
        <taxon>Bacteria</taxon>
        <taxon>Pseudomonadati</taxon>
        <taxon>Pseudomonadota</taxon>
        <taxon>Alphaproteobacteria</taxon>
        <taxon>Rhodobacterales</taxon>
        <taxon>Paracoccaceae</taxon>
        <taxon>Thermohalobaculum</taxon>
    </lineage>
</organism>
<gene>
    <name evidence="1" type="ORF">H0I76_12620</name>
</gene>
<reference evidence="1" key="1">
    <citation type="submission" date="2020-12" db="EMBL/GenBank/DDBJ databases">
        <title>Bacterial taxonomy.</title>
        <authorList>
            <person name="Pan X."/>
        </authorList>
    </citation>
    <scope>NUCLEOTIDE SEQUENCE</scope>
    <source>
        <strain evidence="1">M0105</strain>
    </source>
</reference>
<comment type="caution">
    <text evidence="1">The sequence shown here is derived from an EMBL/GenBank/DDBJ whole genome shotgun (WGS) entry which is preliminary data.</text>
</comment>
<dbReference type="Pfam" id="PF11342">
    <property type="entry name" value="DUF3144"/>
    <property type="match status" value="1"/>
</dbReference>
<dbReference type="Proteomes" id="UP000655420">
    <property type="component" value="Unassembled WGS sequence"/>
</dbReference>
<proteinExistence type="predicted"/>
<dbReference type="EMBL" id="JAEHHL010000007">
    <property type="protein sequence ID" value="MBK0400035.1"/>
    <property type="molecule type" value="Genomic_DNA"/>
</dbReference>
<protein>
    <submittedName>
        <fullName evidence="1">DUF3144 domain-containing protein</fullName>
    </submittedName>
</protein>
<evidence type="ECO:0000313" key="1">
    <source>
        <dbReference type="EMBL" id="MBK0400035.1"/>
    </source>
</evidence>
<name>A0A8J7M928_9RHOB</name>
<evidence type="ECO:0000313" key="2">
    <source>
        <dbReference type="Proteomes" id="UP000655420"/>
    </source>
</evidence>
<dbReference type="Gene3D" id="1.10.287.3020">
    <property type="match status" value="1"/>
</dbReference>
<dbReference type="AlphaFoldDB" id="A0A8J7M928"/>
<dbReference type="RefSeq" id="WP_200610336.1">
    <property type="nucleotide sequence ID" value="NZ_JAEHHL010000007.1"/>
</dbReference>
<accession>A0A8J7M928</accession>
<keyword evidence="2" id="KW-1185">Reference proteome</keyword>